<keyword evidence="4 6" id="KW-1133">Transmembrane helix</keyword>
<dbReference type="STRING" id="1122204.SAMN05421781_2353"/>
<keyword evidence="3 6" id="KW-0812">Transmembrane</keyword>
<feature type="transmembrane region" description="Helical" evidence="6">
    <location>
        <begin position="46"/>
        <end position="64"/>
    </location>
</feature>
<sequence>MLWKVLVVLGAVNAALAVGIGAFGAHGLESRLSNRMLETYHTGAQYHMYHSLGLIAIGAVAAYTGGGSALVGWAGWLLFAGIVLFSGSLYVLSLSGISWLGAVTPLGGVAFIAGWICLIIYVLKA</sequence>
<evidence type="ECO:0000256" key="6">
    <source>
        <dbReference type="SAM" id="Phobius"/>
    </source>
</evidence>
<dbReference type="EMBL" id="FNNC01000005">
    <property type="protein sequence ID" value="SDW77967.1"/>
    <property type="molecule type" value="Genomic_DNA"/>
</dbReference>
<evidence type="ECO:0000256" key="3">
    <source>
        <dbReference type="ARBA" id="ARBA00022692"/>
    </source>
</evidence>
<dbReference type="AlphaFoldDB" id="A0A1H2WBQ2"/>
<keyword evidence="8" id="KW-1185">Reference proteome</keyword>
<evidence type="ECO:0000256" key="5">
    <source>
        <dbReference type="ARBA" id="ARBA00023136"/>
    </source>
</evidence>
<evidence type="ECO:0000256" key="1">
    <source>
        <dbReference type="ARBA" id="ARBA00004141"/>
    </source>
</evidence>
<dbReference type="Proteomes" id="UP000199488">
    <property type="component" value="Unassembled WGS sequence"/>
</dbReference>
<dbReference type="RefSeq" id="WP_091615289.1">
    <property type="nucleotide sequence ID" value="NZ_FNNC01000005.1"/>
</dbReference>
<dbReference type="OrthoDB" id="9802121at2"/>
<protein>
    <submittedName>
        <fullName evidence="7">Uncharacterized membrane protein YgdD, TMEM256/DUF423 family</fullName>
    </submittedName>
</protein>
<evidence type="ECO:0000256" key="2">
    <source>
        <dbReference type="ARBA" id="ARBA00009694"/>
    </source>
</evidence>
<evidence type="ECO:0000256" key="4">
    <source>
        <dbReference type="ARBA" id="ARBA00022989"/>
    </source>
</evidence>
<gene>
    <name evidence="7" type="ORF">SAMN05421781_2353</name>
</gene>
<feature type="transmembrane region" description="Helical" evidence="6">
    <location>
        <begin position="99"/>
        <end position="123"/>
    </location>
</feature>
<proteinExistence type="inferred from homology"/>
<keyword evidence="5 6" id="KW-0472">Membrane</keyword>
<name>A0A1H2WBQ2_9BACI</name>
<reference evidence="7 8" key="1">
    <citation type="submission" date="2016-10" db="EMBL/GenBank/DDBJ databases">
        <authorList>
            <person name="de Groot N.N."/>
        </authorList>
    </citation>
    <scope>NUCLEOTIDE SEQUENCE [LARGE SCALE GENOMIC DNA]</scope>
    <source>
        <strain evidence="7 8">DSM 23126</strain>
    </source>
</reference>
<dbReference type="Pfam" id="PF04241">
    <property type="entry name" value="DUF423"/>
    <property type="match status" value="1"/>
</dbReference>
<dbReference type="GO" id="GO:0005886">
    <property type="term" value="C:plasma membrane"/>
    <property type="evidence" value="ECO:0007669"/>
    <property type="project" value="TreeGrafter"/>
</dbReference>
<organism evidence="7 8">
    <name type="scientific">Marinococcus luteus</name>
    <dbReference type="NCBI Taxonomy" id="1122204"/>
    <lineage>
        <taxon>Bacteria</taxon>
        <taxon>Bacillati</taxon>
        <taxon>Bacillota</taxon>
        <taxon>Bacilli</taxon>
        <taxon>Bacillales</taxon>
        <taxon>Bacillaceae</taxon>
        <taxon>Marinococcus</taxon>
    </lineage>
</organism>
<comment type="subcellular location">
    <subcellularLocation>
        <location evidence="1">Membrane</location>
        <topology evidence="1">Multi-pass membrane protein</topology>
    </subcellularLocation>
</comment>
<dbReference type="PANTHER" id="PTHR43461">
    <property type="entry name" value="TRANSMEMBRANE PROTEIN 256"/>
    <property type="match status" value="1"/>
</dbReference>
<evidence type="ECO:0000313" key="8">
    <source>
        <dbReference type="Proteomes" id="UP000199488"/>
    </source>
</evidence>
<dbReference type="PANTHER" id="PTHR43461:SF1">
    <property type="entry name" value="TRANSMEMBRANE PROTEIN 256"/>
    <property type="match status" value="1"/>
</dbReference>
<evidence type="ECO:0000313" key="7">
    <source>
        <dbReference type="EMBL" id="SDW77967.1"/>
    </source>
</evidence>
<comment type="similarity">
    <text evidence="2">Belongs to the UPF0382 family.</text>
</comment>
<dbReference type="InterPro" id="IPR006696">
    <property type="entry name" value="DUF423"/>
</dbReference>
<feature type="transmembrane region" description="Helical" evidence="6">
    <location>
        <begin position="70"/>
        <end position="92"/>
    </location>
</feature>
<feature type="transmembrane region" description="Helical" evidence="6">
    <location>
        <begin position="6"/>
        <end position="25"/>
    </location>
</feature>
<accession>A0A1H2WBQ2</accession>